<evidence type="ECO:0000256" key="7">
    <source>
        <dbReference type="SAM" id="Phobius"/>
    </source>
</evidence>
<name>A0AAF0Y629_9TREE</name>
<dbReference type="GeneID" id="87805225"/>
<dbReference type="RefSeq" id="XP_062624458.1">
    <property type="nucleotide sequence ID" value="XM_062768474.1"/>
</dbReference>
<proteinExistence type="inferred from homology"/>
<dbReference type="GO" id="GO:0071786">
    <property type="term" value="P:endoplasmic reticulum tubular network organization"/>
    <property type="evidence" value="ECO:0007669"/>
    <property type="project" value="TreeGrafter"/>
</dbReference>
<feature type="transmembrane region" description="Helical" evidence="7">
    <location>
        <begin position="162"/>
        <end position="186"/>
    </location>
</feature>
<evidence type="ECO:0000313" key="9">
    <source>
        <dbReference type="Proteomes" id="UP000827549"/>
    </source>
</evidence>
<sequence>MASILDPHYLWAFGHLTVLVNSAYILLQTLLFRGTPTTPYRILYLGALLSYSIVVFKSLGRPTGTAWLRRAFVDENAQYGLLAFYWLISKPINVTILPFATFSLFHCATFLRTNILPKFYPKVPAGAQRPPPNWAESLGRKIQLWVKGNYDKAMNFVAYAEILILVRVTLGALTFRGSFVAPLFLAHFIRLRYHASPFTRSTINTIGAKIDQLAAGHPGAIQNTWTTVKRAIHTWGGGNLVPQPGPAPAGGPAPAAPRQ</sequence>
<dbReference type="InterPro" id="IPR051645">
    <property type="entry name" value="PER33/POM33_regulator"/>
</dbReference>
<dbReference type="Proteomes" id="UP000827549">
    <property type="component" value="Chromosome 2"/>
</dbReference>
<keyword evidence="3 7" id="KW-0812">Transmembrane</keyword>
<organism evidence="8 9">
    <name type="scientific">Vanrija pseudolonga</name>
    <dbReference type="NCBI Taxonomy" id="143232"/>
    <lineage>
        <taxon>Eukaryota</taxon>
        <taxon>Fungi</taxon>
        <taxon>Dikarya</taxon>
        <taxon>Basidiomycota</taxon>
        <taxon>Agaricomycotina</taxon>
        <taxon>Tremellomycetes</taxon>
        <taxon>Trichosporonales</taxon>
        <taxon>Trichosporonaceae</taxon>
        <taxon>Vanrija</taxon>
    </lineage>
</organism>
<keyword evidence="4 7" id="KW-1133">Transmembrane helix</keyword>
<keyword evidence="5 7" id="KW-0472">Membrane</keyword>
<accession>A0AAF0Y629</accession>
<feature type="compositionally biased region" description="Pro residues" evidence="6">
    <location>
        <begin position="243"/>
        <end position="259"/>
    </location>
</feature>
<dbReference type="GO" id="GO:0061024">
    <property type="term" value="P:membrane organization"/>
    <property type="evidence" value="ECO:0007669"/>
    <property type="project" value="TreeGrafter"/>
</dbReference>
<evidence type="ECO:0000313" key="8">
    <source>
        <dbReference type="EMBL" id="WOO78426.1"/>
    </source>
</evidence>
<evidence type="ECO:0000256" key="2">
    <source>
        <dbReference type="ARBA" id="ARBA00007322"/>
    </source>
</evidence>
<feature type="transmembrane region" description="Helical" evidence="7">
    <location>
        <begin position="42"/>
        <end position="60"/>
    </location>
</feature>
<gene>
    <name evidence="8" type="primary">tts1</name>
    <name evidence="8" type="ORF">LOC62_02G001974</name>
</gene>
<evidence type="ECO:0000256" key="5">
    <source>
        <dbReference type="ARBA" id="ARBA00023136"/>
    </source>
</evidence>
<feature type="region of interest" description="Disordered" evidence="6">
    <location>
        <begin position="239"/>
        <end position="259"/>
    </location>
</feature>
<evidence type="ECO:0000256" key="4">
    <source>
        <dbReference type="ARBA" id="ARBA00022989"/>
    </source>
</evidence>
<dbReference type="GO" id="GO:0005783">
    <property type="term" value="C:endoplasmic reticulum"/>
    <property type="evidence" value="ECO:0007669"/>
    <property type="project" value="TreeGrafter"/>
</dbReference>
<dbReference type="GO" id="GO:0016020">
    <property type="term" value="C:membrane"/>
    <property type="evidence" value="ECO:0007669"/>
    <property type="project" value="UniProtKB-SubCell"/>
</dbReference>
<reference evidence="8" key="1">
    <citation type="submission" date="2023-10" db="EMBL/GenBank/DDBJ databases">
        <authorList>
            <person name="Noh H."/>
        </authorList>
    </citation>
    <scope>NUCLEOTIDE SEQUENCE</scope>
    <source>
        <strain evidence="8">DUCC4014</strain>
    </source>
</reference>
<keyword evidence="9" id="KW-1185">Reference proteome</keyword>
<dbReference type="PANTHER" id="PTHR12703">
    <property type="entry name" value="TRANSMEMBRANE PROTEIN 33"/>
    <property type="match status" value="1"/>
</dbReference>
<evidence type="ECO:0000256" key="1">
    <source>
        <dbReference type="ARBA" id="ARBA00004141"/>
    </source>
</evidence>
<dbReference type="InterPro" id="IPR005344">
    <property type="entry name" value="TMEM33/Pom33"/>
</dbReference>
<comment type="subcellular location">
    <subcellularLocation>
        <location evidence="1">Membrane</location>
        <topology evidence="1">Multi-pass membrane protein</topology>
    </subcellularLocation>
</comment>
<feature type="transmembrane region" description="Helical" evidence="7">
    <location>
        <begin position="9"/>
        <end position="30"/>
    </location>
</feature>
<evidence type="ECO:0000256" key="3">
    <source>
        <dbReference type="ARBA" id="ARBA00022692"/>
    </source>
</evidence>
<evidence type="ECO:0000256" key="6">
    <source>
        <dbReference type="SAM" id="MobiDB-lite"/>
    </source>
</evidence>
<comment type="similarity">
    <text evidence="2">Belongs to the PER33/POM33 family.</text>
</comment>
<dbReference type="AlphaFoldDB" id="A0AAF0Y629"/>
<dbReference type="EMBL" id="CP086715">
    <property type="protein sequence ID" value="WOO78426.1"/>
    <property type="molecule type" value="Genomic_DNA"/>
</dbReference>
<dbReference type="PANTHER" id="PTHR12703:SF4">
    <property type="entry name" value="TRANSMEMBRANE PROTEIN 33"/>
    <property type="match status" value="1"/>
</dbReference>
<dbReference type="Pfam" id="PF03661">
    <property type="entry name" value="TMEM33_Pom33"/>
    <property type="match status" value="1"/>
</dbReference>
<protein>
    <submittedName>
        <fullName evidence="8">Tetra-spanning protein 1</fullName>
    </submittedName>
</protein>
<feature type="transmembrane region" description="Helical" evidence="7">
    <location>
        <begin position="92"/>
        <end position="111"/>
    </location>
</feature>